<name>A0A919KD37_9ACTN</name>
<dbReference type="Gene3D" id="1.10.260.40">
    <property type="entry name" value="lambda repressor-like DNA-binding domains"/>
    <property type="match status" value="1"/>
</dbReference>
<evidence type="ECO:0000259" key="1">
    <source>
        <dbReference type="PROSITE" id="PS50943"/>
    </source>
</evidence>
<dbReference type="PROSITE" id="PS50943">
    <property type="entry name" value="HTH_CROC1"/>
    <property type="match status" value="1"/>
</dbReference>
<evidence type="ECO:0000313" key="3">
    <source>
        <dbReference type="Proteomes" id="UP000636960"/>
    </source>
</evidence>
<feature type="domain" description="HTH cro/C1-type" evidence="1">
    <location>
        <begin position="15"/>
        <end position="69"/>
    </location>
</feature>
<dbReference type="AlphaFoldDB" id="A0A919KD37"/>
<comment type="caution">
    <text evidence="2">The sequence shown here is derived from an EMBL/GenBank/DDBJ whole genome shotgun (WGS) entry which is preliminary data.</text>
</comment>
<dbReference type="SUPFAM" id="SSF47413">
    <property type="entry name" value="lambda repressor-like DNA-binding domains"/>
    <property type="match status" value="1"/>
</dbReference>
<dbReference type="Proteomes" id="UP000636960">
    <property type="component" value="Unassembled WGS sequence"/>
</dbReference>
<dbReference type="EMBL" id="BOMV01000111">
    <property type="protein sequence ID" value="GIF01772.1"/>
    <property type="molecule type" value="Genomic_DNA"/>
</dbReference>
<dbReference type="RefSeq" id="WP_203790662.1">
    <property type="nucleotide sequence ID" value="NZ_BOMV01000111.1"/>
</dbReference>
<dbReference type="Pfam" id="PF01381">
    <property type="entry name" value="HTH_3"/>
    <property type="match status" value="1"/>
</dbReference>
<dbReference type="GO" id="GO:0003677">
    <property type="term" value="F:DNA binding"/>
    <property type="evidence" value="ECO:0007669"/>
    <property type="project" value="InterPro"/>
</dbReference>
<dbReference type="InterPro" id="IPR001387">
    <property type="entry name" value="Cro/C1-type_HTH"/>
</dbReference>
<keyword evidence="3" id="KW-1185">Reference proteome</keyword>
<accession>A0A919KD37</accession>
<protein>
    <submittedName>
        <fullName evidence="2">Transcriptional regulator</fullName>
    </submittedName>
</protein>
<evidence type="ECO:0000313" key="2">
    <source>
        <dbReference type="EMBL" id="GIF01772.1"/>
    </source>
</evidence>
<gene>
    <name evidence="2" type="ORF">Ari01nite_92360</name>
</gene>
<sequence>MTRVARLGPDLGDIIRRRRELAELPIRQFASMVGISGPYLSQIERGLRAPSDRVLHAIADSLRTTADVLRREAAPDGEAPLAVLAAIAADPRLTARQRQALTEVYLAFVRSCEGGKPESDRPGG</sequence>
<organism evidence="2 3">
    <name type="scientific">Paractinoplanes rishiriensis</name>
    <dbReference type="NCBI Taxonomy" id="1050105"/>
    <lineage>
        <taxon>Bacteria</taxon>
        <taxon>Bacillati</taxon>
        <taxon>Actinomycetota</taxon>
        <taxon>Actinomycetes</taxon>
        <taxon>Micromonosporales</taxon>
        <taxon>Micromonosporaceae</taxon>
        <taxon>Paractinoplanes</taxon>
    </lineage>
</organism>
<reference evidence="2" key="1">
    <citation type="submission" date="2021-01" db="EMBL/GenBank/DDBJ databases">
        <title>Whole genome shotgun sequence of Actinoplanes rishiriensis NBRC 108556.</title>
        <authorList>
            <person name="Komaki H."/>
            <person name="Tamura T."/>
        </authorList>
    </citation>
    <scope>NUCLEOTIDE SEQUENCE</scope>
    <source>
        <strain evidence="2">NBRC 108556</strain>
    </source>
</reference>
<dbReference type="InterPro" id="IPR010982">
    <property type="entry name" value="Lambda_DNA-bd_dom_sf"/>
</dbReference>
<dbReference type="SMART" id="SM00530">
    <property type="entry name" value="HTH_XRE"/>
    <property type="match status" value="1"/>
</dbReference>
<proteinExistence type="predicted"/>
<dbReference type="CDD" id="cd00093">
    <property type="entry name" value="HTH_XRE"/>
    <property type="match status" value="1"/>
</dbReference>